<dbReference type="Gene3D" id="2.60.40.10">
    <property type="entry name" value="Immunoglobulins"/>
    <property type="match status" value="2"/>
</dbReference>
<keyword evidence="1" id="KW-0433">Leucine-rich repeat</keyword>
<dbReference type="Gene3D" id="3.80.10.10">
    <property type="entry name" value="Ribonuclease Inhibitor"/>
    <property type="match status" value="3"/>
</dbReference>
<dbReference type="RefSeq" id="XP_013980630.2">
    <property type="nucleotide sequence ID" value="XM_014125155.2"/>
</dbReference>
<feature type="compositionally biased region" description="Polar residues" evidence="5">
    <location>
        <begin position="486"/>
        <end position="499"/>
    </location>
</feature>
<dbReference type="InterPro" id="IPR013783">
    <property type="entry name" value="Ig-like_fold"/>
</dbReference>
<keyword evidence="8" id="KW-1185">Reference proteome</keyword>
<dbReference type="Pfam" id="PF13855">
    <property type="entry name" value="LRR_8"/>
    <property type="match status" value="3"/>
</dbReference>
<evidence type="ECO:0000256" key="4">
    <source>
        <dbReference type="ARBA" id="ARBA00023157"/>
    </source>
</evidence>
<dbReference type="InterPro" id="IPR003598">
    <property type="entry name" value="Ig_sub2"/>
</dbReference>
<dbReference type="PROSITE" id="PS51450">
    <property type="entry name" value="LRR"/>
    <property type="match status" value="3"/>
</dbReference>
<dbReference type="SUPFAM" id="SSF52058">
    <property type="entry name" value="L domain-like"/>
    <property type="match status" value="1"/>
</dbReference>
<feature type="domain" description="Ig-like" evidence="7">
    <location>
        <begin position="448"/>
        <end position="632"/>
    </location>
</feature>
<dbReference type="SMART" id="SM00408">
    <property type="entry name" value="IGc2"/>
    <property type="match status" value="1"/>
</dbReference>
<dbReference type="SMART" id="SM00369">
    <property type="entry name" value="LRR_TYP"/>
    <property type="match status" value="11"/>
</dbReference>
<feature type="chain" id="PRO_5045310392" evidence="6">
    <location>
        <begin position="25"/>
        <end position="649"/>
    </location>
</feature>
<dbReference type="PROSITE" id="PS50835">
    <property type="entry name" value="IG_LIKE"/>
    <property type="match status" value="1"/>
</dbReference>
<protein>
    <submittedName>
        <fullName evidence="9">Leucine-rich repeat neuronal protein 2-like</fullName>
    </submittedName>
</protein>
<keyword evidence="2 6" id="KW-0732">Signal</keyword>
<dbReference type="PANTHER" id="PTHR24366">
    <property type="entry name" value="IG(IMMUNOGLOBULIN) AND LRR(LEUCINE RICH REPEAT) DOMAINS"/>
    <property type="match status" value="1"/>
</dbReference>
<dbReference type="AlphaFoldDB" id="A0A1S3KPW2"/>
<dbReference type="Proteomes" id="UP001652741">
    <property type="component" value="Chromosome ssa17"/>
</dbReference>
<reference evidence="9" key="1">
    <citation type="submission" date="2025-08" db="UniProtKB">
        <authorList>
            <consortium name="RefSeq"/>
        </authorList>
    </citation>
    <scope>IDENTIFICATION</scope>
</reference>
<evidence type="ECO:0000256" key="2">
    <source>
        <dbReference type="ARBA" id="ARBA00022729"/>
    </source>
</evidence>
<proteinExistence type="predicted"/>
<dbReference type="KEGG" id="sasa:106561319"/>
<dbReference type="SMART" id="SM00409">
    <property type="entry name" value="IG"/>
    <property type="match status" value="1"/>
</dbReference>
<feature type="region of interest" description="Disordered" evidence="5">
    <location>
        <begin position="485"/>
        <end position="565"/>
    </location>
</feature>
<organism evidence="8 9">
    <name type="scientific">Salmo salar</name>
    <name type="common">Atlantic salmon</name>
    <dbReference type="NCBI Taxonomy" id="8030"/>
    <lineage>
        <taxon>Eukaryota</taxon>
        <taxon>Metazoa</taxon>
        <taxon>Chordata</taxon>
        <taxon>Craniata</taxon>
        <taxon>Vertebrata</taxon>
        <taxon>Euteleostomi</taxon>
        <taxon>Actinopterygii</taxon>
        <taxon>Neopterygii</taxon>
        <taxon>Teleostei</taxon>
        <taxon>Protacanthopterygii</taxon>
        <taxon>Salmoniformes</taxon>
        <taxon>Salmonidae</taxon>
        <taxon>Salmoninae</taxon>
        <taxon>Salmo</taxon>
    </lineage>
</organism>
<evidence type="ECO:0000259" key="7">
    <source>
        <dbReference type="PROSITE" id="PS50835"/>
    </source>
</evidence>
<evidence type="ECO:0000256" key="6">
    <source>
        <dbReference type="SAM" id="SignalP"/>
    </source>
</evidence>
<keyword evidence="3" id="KW-0677">Repeat</keyword>
<accession>A0A1S3KPW2</accession>
<evidence type="ECO:0000313" key="9">
    <source>
        <dbReference type="RefSeq" id="XP_013980630.2"/>
    </source>
</evidence>
<dbReference type="PANTHER" id="PTHR24366:SF92">
    <property type="entry name" value="LEUCINE-RICH REPEAT NEURONAL PROTEIN 2"/>
    <property type="match status" value="1"/>
</dbReference>
<gene>
    <name evidence="9" type="primary">LOC106561319</name>
</gene>
<feature type="signal peptide" evidence="6">
    <location>
        <begin position="1"/>
        <end position="24"/>
    </location>
</feature>
<feature type="compositionally biased region" description="Polar residues" evidence="5">
    <location>
        <begin position="542"/>
        <end position="551"/>
    </location>
</feature>
<evidence type="ECO:0000256" key="5">
    <source>
        <dbReference type="SAM" id="MobiDB-lite"/>
    </source>
</evidence>
<evidence type="ECO:0000313" key="8">
    <source>
        <dbReference type="Proteomes" id="UP001652741"/>
    </source>
</evidence>
<dbReference type="InterPro" id="IPR036179">
    <property type="entry name" value="Ig-like_dom_sf"/>
</dbReference>
<feature type="compositionally biased region" description="Low complexity" evidence="5">
    <location>
        <begin position="552"/>
        <end position="564"/>
    </location>
</feature>
<evidence type="ECO:0000256" key="3">
    <source>
        <dbReference type="ARBA" id="ARBA00022737"/>
    </source>
</evidence>
<evidence type="ECO:0000256" key="1">
    <source>
        <dbReference type="ARBA" id="ARBA00022614"/>
    </source>
</evidence>
<dbReference type="InterPro" id="IPR003591">
    <property type="entry name" value="Leu-rich_rpt_typical-subtyp"/>
</dbReference>
<dbReference type="InterPro" id="IPR032675">
    <property type="entry name" value="LRR_dom_sf"/>
</dbReference>
<dbReference type="GeneID" id="106561319"/>
<sequence>MLRVSMVLLQRQLILCVWVCVSSALVVHSLPWSISCPAGCVCQIKPWFSPQSMSREVPTVDCNNLFLTQLPSPLPLDTHTLCLQSNLLSALETSLLQTLPNLTELDLSQNRFSSVRTLTSTQPQTPSLRSLLSLHMEENQLWSLPPAAFSSLPALQELFLSHNQLASLAPRAFSGLGSLLRLHLNNNHLTSIDPLWFTTLPCLQVLMLGGNPVEVLPERGFQALGSLRSLVLGGMGLKGLPERALEGLDSLESLSFYDNLLTTVPTHALRRLPGLKFLDLNKNRLSLVQTGDFRDLVHLTELGLNNMEELVAIERAAMENLPELTKLEITNNPRLSYIHPQAFFRLSRLESLMLNSNALTALHQHTVLSLPRLREVSLHSNPLRCDCLFRWVAEEHPHTDANAHTKTQMPQAVRFIQPQATLCSEPPELRARRVREVSITEMSASCLPLIPPGILPPYVRVREGEKLALHCRALAEPQPTIYWVTPSGQRLGSSNNTHSPKPASRPFSKPASRPYSKPASRPYSKPGSRPYSKPGSRPYSKPGSSLNSKPASSQTSNYSSYHSHLPSPASGNASVLFSSLTPSSPPLLSSSVYRLLPEGTLEIVMVTSREAGLYTCVAENTLGADTHSVTVVVQGPGRGLRQQMLEGRG</sequence>
<dbReference type="SUPFAM" id="SSF48726">
    <property type="entry name" value="Immunoglobulin"/>
    <property type="match status" value="1"/>
</dbReference>
<name>A0A1S3KPW2_SALSA</name>
<dbReference type="InterPro" id="IPR007110">
    <property type="entry name" value="Ig-like_dom"/>
</dbReference>
<dbReference type="InterPro" id="IPR001611">
    <property type="entry name" value="Leu-rich_rpt"/>
</dbReference>
<keyword evidence="4" id="KW-1015">Disulfide bond</keyword>
<dbReference type="InterPro" id="IPR003599">
    <property type="entry name" value="Ig_sub"/>
</dbReference>